<dbReference type="Gene3D" id="3.40.50.720">
    <property type="entry name" value="NAD(P)-binding Rossmann-like Domain"/>
    <property type="match status" value="1"/>
</dbReference>
<dbReference type="InterPro" id="IPR002347">
    <property type="entry name" value="SDR_fam"/>
</dbReference>
<dbReference type="InterPro" id="IPR036291">
    <property type="entry name" value="NAD(P)-bd_dom_sf"/>
</dbReference>
<keyword evidence="4" id="KW-1185">Reference proteome</keyword>
<dbReference type="KEGG" id="fcy:FRACYDRAFT_268548"/>
<accession>A0A1E7FLM5</accession>
<dbReference type="Pfam" id="PF00106">
    <property type="entry name" value="adh_short"/>
    <property type="match status" value="1"/>
</dbReference>
<dbReference type="OrthoDB" id="10265294at2759"/>
<evidence type="ECO:0000313" key="4">
    <source>
        <dbReference type="Proteomes" id="UP000095751"/>
    </source>
</evidence>
<comment type="similarity">
    <text evidence="1">Belongs to the short-chain dehydrogenases/reductases (SDR) family.</text>
</comment>
<organism evidence="3 4">
    <name type="scientific">Fragilariopsis cylindrus CCMP1102</name>
    <dbReference type="NCBI Taxonomy" id="635003"/>
    <lineage>
        <taxon>Eukaryota</taxon>
        <taxon>Sar</taxon>
        <taxon>Stramenopiles</taxon>
        <taxon>Ochrophyta</taxon>
        <taxon>Bacillariophyta</taxon>
        <taxon>Bacillariophyceae</taxon>
        <taxon>Bacillariophycidae</taxon>
        <taxon>Bacillariales</taxon>
        <taxon>Bacillariaceae</taxon>
        <taxon>Fragilariopsis</taxon>
    </lineage>
</organism>
<dbReference type="Proteomes" id="UP000095751">
    <property type="component" value="Unassembled WGS sequence"/>
</dbReference>
<dbReference type="PANTHER" id="PTHR24320">
    <property type="entry name" value="RETINOL DEHYDROGENASE"/>
    <property type="match status" value="1"/>
</dbReference>
<dbReference type="PANTHER" id="PTHR24320:SF148">
    <property type="entry name" value="NAD(P)-BINDING ROSSMANN-FOLD SUPERFAMILY PROTEIN"/>
    <property type="match status" value="1"/>
</dbReference>
<proteinExistence type="inferred from homology"/>
<dbReference type="SUPFAM" id="SSF51735">
    <property type="entry name" value="NAD(P)-binding Rossmann-fold domains"/>
    <property type="match status" value="1"/>
</dbReference>
<gene>
    <name evidence="3" type="ORF">FRACYDRAFT_268548</name>
</gene>
<keyword evidence="2" id="KW-0560">Oxidoreductase</keyword>
<evidence type="ECO:0000313" key="3">
    <source>
        <dbReference type="EMBL" id="OEU19060.1"/>
    </source>
</evidence>
<reference evidence="3 4" key="1">
    <citation type="submission" date="2016-09" db="EMBL/GenBank/DDBJ databases">
        <title>Extensive genetic diversity and differential bi-allelic expression allows diatom success in the polar Southern Ocean.</title>
        <authorList>
            <consortium name="DOE Joint Genome Institute"/>
            <person name="Mock T."/>
            <person name="Otillar R.P."/>
            <person name="Strauss J."/>
            <person name="Dupont C."/>
            <person name="Frickenhaus S."/>
            <person name="Maumus F."/>
            <person name="Mcmullan M."/>
            <person name="Sanges R."/>
            <person name="Schmutz J."/>
            <person name="Toseland A."/>
            <person name="Valas R."/>
            <person name="Veluchamy A."/>
            <person name="Ward B.J."/>
            <person name="Allen A."/>
            <person name="Barry K."/>
            <person name="Falciatore A."/>
            <person name="Ferrante M."/>
            <person name="Fortunato A.E."/>
            <person name="Gloeckner G."/>
            <person name="Gruber A."/>
            <person name="Hipkin R."/>
            <person name="Janech M."/>
            <person name="Kroth P."/>
            <person name="Leese F."/>
            <person name="Lindquist E."/>
            <person name="Lyon B.R."/>
            <person name="Martin J."/>
            <person name="Mayer C."/>
            <person name="Parker M."/>
            <person name="Quesneville H."/>
            <person name="Raymond J."/>
            <person name="Uhlig C."/>
            <person name="Valentin K.U."/>
            <person name="Worden A.Z."/>
            <person name="Armbrust E.V."/>
            <person name="Bowler C."/>
            <person name="Green B."/>
            <person name="Moulton V."/>
            <person name="Van Oosterhout C."/>
            <person name="Grigoriev I."/>
        </authorList>
    </citation>
    <scope>NUCLEOTIDE SEQUENCE [LARGE SCALE GENOMIC DNA]</scope>
    <source>
        <strain evidence="3 4">CCMP1102</strain>
    </source>
</reference>
<dbReference type="InParanoid" id="A0A1E7FLM5"/>
<protein>
    <submittedName>
        <fullName evidence="3">NAD(P)-binding protein</fullName>
    </submittedName>
</protein>
<name>A0A1E7FLM5_9STRA</name>
<sequence>MGNILTSKFDTFERTLPNVDGKVFVITGTTSGTGYIAAETVAKHGGEVLLLNRSSTRSKSSVLKLQESVPHGKFVPIDCDLQDFQSVRSAVQDIKTKGYNEIYCLANNAGIMAVDDTITKADGCEVQMQTNHLSHFLLTKELFPLILAGSKKYGDARIVQHSSIARFQTPEDIGLVEKYFTKQEKDGQLGGNEDTGFMKGGKWERYQQTKLANSVFMYGLHEKLNVLREKGQDEYKKVLSLCAHPGVSRTNLFNHLYNGDGNDGMGAVNFFTTNFVQPFVNAVFLQSAEDGTMGLLKCMMDTKENVKCGTLYGPKMFAGYPILNPPKPYEIDSTAQEMLWRTSEEATGVKFDLN</sequence>
<dbReference type="EMBL" id="KV784356">
    <property type="protein sequence ID" value="OEU19060.1"/>
    <property type="molecule type" value="Genomic_DNA"/>
</dbReference>
<evidence type="ECO:0000256" key="2">
    <source>
        <dbReference type="ARBA" id="ARBA00023002"/>
    </source>
</evidence>
<evidence type="ECO:0000256" key="1">
    <source>
        <dbReference type="ARBA" id="ARBA00006484"/>
    </source>
</evidence>
<dbReference type="GO" id="GO:0016491">
    <property type="term" value="F:oxidoreductase activity"/>
    <property type="evidence" value="ECO:0007669"/>
    <property type="project" value="UniProtKB-KW"/>
</dbReference>
<dbReference type="AlphaFoldDB" id="A0A1E7FLM5"/>